<comment type="caution">
    <text evidence="3">The sequence shown here is derived from an EMBL/GenBank/DDBJ whole genome shotgun (WGS) entry which is preliminary data.</text>
</comment>
<evidence type="ECO:0000259" key="2">
    <source>
        <dbReference type="Pfam" id="PF26572"/>
    </source>
</evidence>
<organism evidence="3 4">
    <name type="scientific">Actinomycetospora atypica</name>
    <dbReference type="NCBI Taxonomy" id="1290095"/>
    <lineage>
        <taxon>Bacteria</taxon>
        <taxon>Bacillati</taxon>
        <taxon>Actinomycetota</taxon>
        <taxon>Actinomycetes</taxon>
        <taxon>Pseudonocardiales</taxon>
        <taxon>Pseudonocardiaceae</taxon>
        <taxon>Actinomycetospora</taxon>
    </lineage>
</organism>
<evidence type="ECO:0000313" key="4">
    <source>
        <dbReference type="Proteomes" id="UP001595947"/>
    </source>
</evidence>
<dbReference type="Pfam" id="PF26572">
    <property type="entry name" value="DUF8185"/>
    <property type="match status" value="1"/>
</dbReference>
<feature type="domain" description="DUF8010" evidence="1">
    <location>
        <begin position="8"/>
        <end position="106"/>
    </location>
</feature>
<dbReference type="RefSeq" id="WP_378039129.1">
    <property type="nucleotide sequence ID" value="NZ_JBHSIV010000047.1"/>
</dbReference>
<accession>A0ABV9YUQ5</accession>
<keyword evidence="4" id="KW-1185">Reference proteome</keyword>
<dbReference type="InterPro" id="IPR058498">
    <property type="entry name" value="DUF8185"/>
</dbReference>
<evidence type="ECO:0000313" key="3">
    <source>
        <dbReference type="EMBL" id="MFC5065809.1"/>
    </source>
</evidence>
<protein>
    <submittedName>
        <fullName evidence="3">Uncharacterized protein</fullName>
    </submittedName>
</protein>
<gene>
    <name evidence="3" type="ORF">ACFPBZ_26585</name>
</gene>
<dbReference type="Proteomes" id="UP001595947">
    <property type="component" value="Unassembled WGS sequence"/>
</dbReference>
<evidence type="ECO:0000259" key="1">
    <source>
        <dbReference type="Pfam" id="PF26035"/>
    </source>
</evidence>
<dbReference type="EMBL" id="JBHSIV010000047">
    <property type="protein sequence ID" value="MFC5065809.1"/>
    <property type="molecule type" value="Genomic_DNA"/>
</dbReference>
<proteinExistence type="predicted"/>
<dbReference type="InterPro" id="IPR058323">
    <property type="entry name" value="DUF8010"/>
</dbReference>
<reference evidence="4" key="1">
    <citation type="journal article" date="2019" name="Int. J. Syst. Evol. Microbiol.">
        <title>The Global Catalogue of Microorganisms (GCM) 10K type strain sequencing project: providing services to taxonomists for standard genome sequencing and annotation.</title>
        <authorList>
            <consortium name="The Broad Institute Genomics Platform"/>
            <consortium name="The Broad Institute Genome Sequencing Center for Infectious Disease"/>
            <person name="Wu L."/>
            <person name="Ma J."/>
        </authorList>
    </citation>
    <scope>NUCLEOTIDE SEQUENCE [LARGE SCALE GENOMIC DNA]</scope>
    <source>
        <strain evidence="4">CGMCC 4.7093</strain>
    </source>
</reference>
<sequence>MSATRDTTGRLAVPDRAQREDLAGFVGRAVRLDAAVVVRLRARPGDRPAVEAWAATPFDALVTRAAPGTLEPADVTVVGSDLLAALAVASGETVEPGTPVDDRWRGPLPPLRPDARWQVVGDVPAAELNRLAERGVAAAREGDPSGRPSAALLDQVVLTVTDDATGAEVRVPMRCVFALSGMGFVGPGAGDEDAVRVSTDGGWLRLDARGGAVVRRRRAQLPLAL</sequence>
<feature type="domain" description="DUF8185" evidence="2">
    <location>
        <begin position="113"/>
        <end position="219"/>
    </location>
</feature>
<dbReference type="Pfam" id="PF26035">
    <property type="entry name" value="DUF8010"/>
    <property type="match status" value="1"/>
</dbReference>
<name>A0ABV9YUQ5_9PSEU</name>